<dbReference type="RefSeq" id="WP_048211327.1">
    <property type="nucleotide sequence ID" value="NZ_CAHPRB010000012.1"/>
</dbReference>
<evidence type="ECO:0008006" key="4">
    <source>
        <dbReference type="Google" id="ProtNLM"/>
    </source>
</evidence>
<dbReference type="Proteomes" id="UP000835792">
    <property type="component" value="Unassembled WGS sequence"/>
</dbReference>
<organism evidence="2 3">
    <name type="scientific">Citrobacter youngae</name>
    <dbReference type="NCBI Taxonomy" id="133448"/>
    <lineage>
        <taxon>Bacteria</taxon>
        <taxon>Pseudomonadati</taxon>
        <taxon>Pseudomonadota</taxon>
        <taxon>Gammaproteobacteria</taxon>
        <taxon>Enterobacterales</taxon>
        <taxon>Enterobacteriaceae</taxon>
        <taxon>Citrobacter</taxon>
        <taxon>Citrobacter freundii complex</taxon>
    </lineage>
</organism>
<name>A0ABM8MLK0_9ENTR</name>
<feature type="transmembrane region" description="Helical" evidence="1">
    <location>
        <begin position="47"/>
        <end position="64"/>
    </location>
</feature>
<proteinExistence type="predicted"/>
<comment type="caution">
    <text evidence="2">The sequence shown here is derived from an EMBL/GenBank/DDBJ whole genome shotgun (WGS) entry which is preliminary data.</text>
</comment>
<sequence length="372" mass="42671">MSNKTIADLLAFKTNLFEVLIIAIFLTLGVNFFSSGIAGYFNLSFPNLIFFGSLLIFIGLVVFLRNSHPIVSGKYDYEGVICIEKNTKELLEIEGYNFAEEVSGYIKALCAENNALHKIWTNESLGPSFSFAKNKAISGVRPKANDLLTEAMEYYVLDLLSMHLSGHFDNNPLFSEENLVTLEREHIPDILLKNRYIDMFSRPMEEREKFIDYDSNPSNGKVIYATGKDGAIFENFEMVLPKGSSIIREEDTSISIITKRFKLRFRPIFSGCNSVLPRRFTELYMGKTFNSISIFDAQLKISVDFSFRSLLTSKGWEYYWWLDSFLGELEESFSKNNFLSKISWHQNAAMNIIAENRRKSQVDSFSSNQHRI</sequence>
<feature type="transmembrane region" description="Helical" evidence="1">
    <location>
        <begin position="20"/>
        <end position="41"/>
    </location>
</feature>
<keyword evidence="1" id="KW-0812">Transmembrane</keyword>
<reference evidence="2" key="1">
    <citation type="submission" date="2020-05" db="EMBL/GenBank/DDBJ databases">
        <authorList>
            <person name="Delgado-Blas J."/>
        </authorList>
    </citation>
    <scope>NUCLEOTIDE SEQUENCE</scope>
    <source>
        <strain evidence="2">BB1468</strain>
    </source>
</reference>
<evidence type="ECO:0000313" key="2">
    <source>
        <dbReference type="EMBL" id="CAB5589185.1"/>
    </source>
</evidence>
<protein>
    <recommendedName>
        <fullName evidence="4">DUF3137 domain-containing protein</fullName>
    </recommendedName>
</protein>
<dbReference type="EMBL" id="CAHPRB010000012">
    <property type="protein sequence ID" value="CAB5589185.1"/>
    <property type="molecule type" value="Genomic_DNA"/>
</dbReference>
<gene>
    <name evidence="2" type="ORF">GHA_03495</name>
</gene>
<evidence type="ECO:0000256" key="1">
    <source>
        <dbReference type="SAM" id="Phobius"/>
    </source>
</evidence>
<keyword evidence="3" id="KW-1185">Reference proteome</keyword>
<keyword evidence="1" id="KW-1133">Transmembrane helix</keyword>
<accession>A0ABM8MLK0</accession>
<keyword evidence="1" id="KW-0472">Membrane</keyword>
<evidence type="ECO:0000313" key="3">
    <source>
        <dbReference type="Proteomes" id="UP000835792"/>
    </source>
</evidence>